<keyword evidence="2" id="KW-0269">Exonuclease</keyword>
<gene>
    <name evidence="2" type="ORF">KYC_12293</name>
</gene>
<dbReference type="RefSeq" id="WP_008162475.1">
    <property type="nucleotide sequence ID" value="NZ_AGUF01000046.1"/>
</dbReference>
<dbReference type="eggNOG" id="COG2374">
    <property type="taxonomic scope" value="Bacteria"/>
</dbReference>
<keyword evidence="2" id="KW-0255">Endonuclease</keyword>
<organism evidence="2 3">
    <name type="scientific">Achromobacter arsenitoxydans SY8</name>
    <dbReference type="NCBI Taxonomy" id="477184"/>
    <lineage>
        <taxon>Bacteria</taxon>
        <taxon>Pseudomonadati</taxon>
        <taxon>Pseudomonadota</taxon>
        <taxon>Betaproteobacteria</taxon>
        <taxon>Burkholderiales</taxon>
        <taxon>Alcaligenaceae</taxon>
        <taxon>Achromobacter</taxon>
    </lineage>
</organism>
<dbReference type="PATRIC" id="fig|477184.5.peg.2441"/>
<dbReference type="PANTHER" id="PTHR42834:SF1">
    <property type="entry name" value="ENDONUCLEASE_EXONUCLEASE_PHOSPHATASE FAMILY PROTEIN (AFU_ORTHOLOGUE AFUA_3G09210)"/>
    <property type="match status" value="1"/>
</dbReference>
<keyword evidence="2" id="KW-0378">Hydrolase</keyword>
<dbReference type="EMBL" id="AGUF01000046">
    <property type="protein sequence ID" value="EHK65906.1"/>
    <property type="molecule type" value="Genomic_DNA"/>
</dbReference>
<accession>H0F6Z2</accession>
<dbReference type="STRING" id="477184.KYC_12293"/>
<dbReference type="PANTHER" id="PTHR42834">
    <property type="entry name" value="ENDONUCLEASE/EXONUCLEASE/PHOSPHATASE FAMILY PROTEIN (AFU_ORTHOLOGUE AFUA_3G09210)"/>
    <property type="match status" value="1"/>
</dbReference>
<reference evidence="2 3" key="1">
    <citation type="journal article" date="2012" name="J. Bacteriol.">
        <title>Genome sequence of the highly efficient arsenite-oxidizing bacterium Achromobacter arsenitoxydans SY8.</title>
        <authorList>
            <person name="Li X."/>
            <person name="Hu Y."/>
            <person name="Gong J."/>
            <person name="Lin Y."/>
            <person name="Johnstone L."/>
            <person name="Rensing C."/>
            <person name="Wang G."/>
        </authorList>
    </citation>
    <scope>NUCLEOTIDE SEQUENCE [LARGE SCALE GENOMIC DNA]</scope>
    <source>
        <strain evidence="2 3">SY8</strain>
    </source>
</reference>
<comment type="caution">
    <text evidence="2">The sequence shown here is derived from an EMBL/GenBank/DDBJ whole genome shotgun (WGS) entry which is preliminary data.</text>
</comment>
<dbReference type="Gene3D" id="3.60.10.10">
    <property type="entry name" value="Endonuclease/exonuclease/phosphatase"/>
    <property type="match status" value="1"/>
</dbReference>
<sequence>MKLRIATFNVENLFRRAAILNLRDSARVDELLQLVKELQGLLDRSDYSNALKDEVFEISHQLVTYVDIRKDAGSLGDWKKENSRTGFRINKSCKGRGDWLGEIVFRAKEFSDQQRKNTGKVIKALNADIQCLVEVEGMDVLKGFNSQVLHTKKFKQFVMIDSPNDPRGIDVACLTRGRIIGIKTHVFDDGQVFKPVFSRDCLEVAITFEGLNQPVFVLCNHFKSQSGRLDADRRKSAARRKDQSRTVVSILKAYDLKKDYVVVLGDLNEDTDNAFKSLDPLFDVEGLHPIVDRNLPATQRYTYHFGGGKKGERLNQLDYIFLSSPLHDAVVGQGFERRGIFEIEKITAKEGAELVKPFPEVSSWDLGASDHAGVWVELDL</sequence>
<dbReference type="AlphaFoldDB" id="H0F6Z2"/>
<evidence type="ECO:0000313" key="3">
    <source>
        <dbReference type="Proteomes" id="UP000003113"/>
    </source>
</evidence>
<keyword evidence="3" id="KW-1185">Reference proteome</keyword>
<dbReference type="GO" id="GO:0004519">
    <property type="term" value="F:endonuclease activity"/>
    <property type="evidence" value="ECO:0007669"/>
    <property type="project" value="UniProtKB-KW"/>
</dbReference>
<keyword evidence="2" id="KW-0540">Nuclease</keyword>
<dbReference type="InterPro" id="IPR005135">
    <property type="entry name" value="Endo/exonuclease/phosphatase"/>
</dbReference>
<dbReference type="Pfam" id="PF19580">
    <property type="entry name" value="Exo_endo_phos_3"/>
    <property type="match status" value="1"/>
</dbReference>
<evidence type="ECO:0000259" key="1">
    <source>
        <dbReference type="Pfam" id="PF19580"/>
    </source>
</evidence>
<name>H0F6Z2_9BURK</name>
<feature type="domain" description="Endonuclease/exonuclease/phosphatase" evidence="1">
    <location>
        <begin position="120"/>
        <end position="274"/>
    </location>
</feature>
<dbReference type="Proteomes" id="UP000003113">
    <property type="component" value="Unassembled WGS sequence"/>
</dbReference>
<evidence type="ECO:0000313" key="2">
    <source>
        <dbReference type="EMBL" id="EHK65906.1"/>
    </source>
</evidence>
<dbReference type="SUPFAM" id="SSF56219">
    <property type="entry name" value="DNase I-like"/>
    <property type="match status" value="1"/>
</dbReference>
<dbReference type="OrthoDB" id="5294090at2"/>
<dbReference type="InterPro" id="IPR036691">
    <property type="entry name" value="Endo/exonu/phosph_ase_sf"/>
</dbReference>
<proteinExistence type="predicted"/>
<protein>
    <submittedName>
        <fullName evidence="2">Endonuclease/exonuclease/phosphatase family protein</fullName>
    </submittedName>
</protein>
<dbReference type="GO" id="GO:0004527">
    <property type="term" value="F:exonuclease activity"/>
    <property type="evidence" value="ECO:0007669"/>
    <property type="project" value="UniProtKB-KW"/>
</dbReference>